<feature type="compositionally biased region" description="Basic and acidic residues" evidence="4">
    <location>
        <begin position="322"/>
        <end position="333"/>
    </location>
</feature>
<keyword evidence="3" id="KW-0677">Repeat</keyword>
<dbReference type="GO" id="GO:0034128">
    <property type="term" value="P:negative regulation of MyD88-independent toll-like receptor signaling pathway"/>
    <property type="evidence" value="ECO:0007669"/>
    <property type="project" value="InterPro"/>
</dbReference>
<name>A0A195BHW1_9HYME</name>
<dbReference type="GO" id="GO:0005737">
    <property type="term" value="C:cytoplasm"/>
    <property type="evidence" value="ECO:0007669"/>
    <property type="project" value="UniProtKB-SubCell"/>
</dbReference>
<feature type="region of interest" description="Disordered" evidence="4">
    <location>
        <begin position="292"/>
        <end position="442"/>
    </location>
</feature>
<evidence type="ECO:0000313" key="6">
    <source>
        <dbReference type="Proteomes" id="UP000078540"/>
    </source>
</evidence>
<evidence type="ECO:0000313" key="5">
    <source>
        <dbReference type="EMBL" id="KYM83763.1"/>
    </source>
</evidence>
<dbReference type="EMBL" id="KQ976480">
    <property type="protein sequence ID" value="KYM83763.1"/>
    <property type="molecule type" value="Genomic_DNA"/>
</dbReference>
<dbReference type="AlphaFoldDB" id="A0A195BHW1"/>
<accession>A0A195BHW1</accession>
<dbReference type="Proteomes" id="UP000078540">
    <property type="component" value="Unassembled WGS sequence"/>
</dbReference>
<comment type="subcellular location">
    <subcellularLocation>
        <location evidence="1">Cytoplasm</location>
    </subcellularLocation>
</comment>
<evidence type="ECO:0000256" key="3">
    <source>
        <dbReference type="ARBA" id="ARBA00022737"/>
    </source>
</evidence>
<dbReference type="PANTHER" id="PTHR22998">
    <property type="entry name" value="SARM1"/>
    <property type="match status" value="1"/>
</dbReference>
<protein>
    <submittedName>
        <fullName evidence="5">Sterile alpha and TIR motif-containing protein 1</fullName>
    </submittedName>
</protein>
<dbReference type="GO" id="GO:0035591">
    <property type="term" value="F:signaling adaptor activity"/>
    <property type="evidence" value="ECO:0007669"/>
    <property type="project" value="InterPro"/>
</dbReference>
<proteinExistence type="predicted"/>
<feature type="compositionally biased region" description="Basic and acidic residues" evidence="4">
    <location>
        <begin position="428"/>
        <end position="442"/>
    </location>
</feature>
<feature type="compositionally biased region" description="Basic and acidic residues" evidence="4">
    <location>
        <begin position="393"/>
        <end position="412"/>
    </location>
</feature>
<dbReference type="GO" id="GO:0030425">
    <property type="term" value="C:dendrite"/>
    <property type="evidence" value="ECO:0007669"/>
    <property type="project" value="TreeGrafter"/>
</dbReference>
<dbReference type="PANTHER" id="PTHR22998:SF1">
    <property type="entry name" value="NAD(+) HYDROLASE SARM1"/>
    <property type="match status" value="1"/>
</dbReference>
<evidence type="ECO:0000256" key="2">
    <source>
        <dbReference type="ARBA" id="ARBA00022490"/>
    </source>
</evidence>
<sequence>MASSSQSSITIAFKSGVSSFKSMSAVNQLINGMRLPTAEDELLSLLLDDLDLFCSKSNPQDADCAIVKYCSLLDSFVEQLKLSADCNILRTRGGLDLMSNCVANDHELQFSSARLLEQCLTTERVGIGILEHLFKEAGIKKQQGNTDIFRTIGAIEPLKKVASYPNAIASKYAAQALRLIGEEIPHKFSQQASITNSIQRLRILDAIKNMQHGFTVFIDIERLEVGKFDNNLLQSIVRQAKHFLLLLTPQALEREIVAALQSQCNIPLIDNFQWPEPEELIEELDLSSGIPCSMAPKDVTQSSTPANANMRQPPNYQQMHSNESKGNDKDSTGGRDNNQAVPRRPPRQPSLPSTRSRSLEMLDQQDQEKSLPRSSNDHYFVGQDRSLDGLLDEDAKNSEEQNKRQYEKDREYSLMSSEENKIVPASEENQKKSNIEAIASKDELRPNCRIKSKVSNEFKSETEDKRISLNKNDSS</sequence>
<dbReference type="GO" id="GO:0003953">
    <property type="term" value="F:NAD+ nucleosidase activity"/>
    <property type="evidence" value="ECO:0007669"/>
    <property type="project" value="InterPro"/>
</dbReference>
<evidence type="ECO:0000256" key="1">
    <source>
        <dbReference type="ARBA" id="ARBA00004496"/>
    </source>
</evidence>
<feature type="compositionally biased region" description="Polar residues" evidence="4">
    <location>
        <begin position="299"/>
        <end position="321"/>
    </location>
</feature>
<dbReference type="InterPro" id="IPR039184">
    <property type="entry name" value="SARM1"/>
</dbReference>
<organism evidence="5 6">
    <name type="scientific">Atta colombica</name>
    <dbReference type="NCBI Taxonomy" id="520822"/>
    <lineage>
        <taxon>Eukaryota</taxon>
        <taxon>Metazoa</taxon>
        <taxon>Ecdysozoa</taxon>
        <taxon>Arthropoda</taxon>
        <taxon>Hexapoda</taxon>
        <taxon>Insecta</taxon>
        <taxon>Pterygota</taxon>
        <taxon>Neoptera</taxon>
        <taxon>Endopterygota</taxon>
        <taxon>Hymenoptera</taxon>
        <taxon>Apocrita</taxon>
        <taxon>Aculeata</taxon>
        <taxon>Formicoidea</taxon>
        <taxon>Formicidae</taxon>
        <taxon>Myrmicinae</taxon>
        <taxon>Atta</taxon>
    </lineage>
</organism>
<dbReference type="GO" id="GO:0048678">
    <property type="term" value="P:response to axon injury"/>
    <property type="evidence" value="ECO:0007669"/>
    <property type="project" value="InterPro"/>
</dbReference>
<keyword evidence="2" id="KW-0963">Cytoplasm</keyword>
<evidence type="ECO:0000256" key="4">
    <source>
        <dbReference type="SAM" id="MobiDB-lite"/>
    </source>
</evidence>
<gene>
    <name evidence="5" type="ORF">ALC53_05811</name>
</gene>
<dbReference type="STRING" id="520822.A0A195BHW1"/>
<keyword evidence="6" id="KW-1185">Reference proteome</keyword>
<reference evidence="5 6" key="1">
    <citation type="submission" date="2015-09" db="EMBL/GenBank/DDBJ databases">
        <title>Atta colombica WGS genome.</title>
        <authorList>
            <person name="Nygaard S."/>
            <person name="Hu H."/>
            <person name="Boomsma J."/>
            <person name="Zhang G."/>
        </authorList>
    </citation>
    <scope>NUCLEOTIDE SEQUENCE [LARGE SCALE GENOMIC DNA]</scope>
    <source>
        <strain evidence="5">Treedump-2</strain>
        <tissue evidence="5">Whole body</tissue>
    </source>
</reference>